<gene>
    <name evidence="1" type="ORF">COV57_01980</name>
</gene>
<dbReference type="AlphaFoldDB" id="A0A2H0N7Q5"/>
<proteinExistence type="predicted"/>
<accession>A0A2H0N7Q5</accession>
<dbReference type="Proteomes" id="UP000229893">
    <property type="component" value="Unassembled WGS sequence"/>
</dbReference>
<organism evidence="1 2">
    <name type="scientific">Candidatus Liptonbacteria bacterium CG11_big_fil_rev_8_21_14_0_20_35_14</name>
    <dbReference type="NCBI Taxonomy" id="1974634"/>
    <lineage>
        <taxon>Bacteria</taxon>
        <taxon>Candidatus Liptoniibacteriota</taxon>
    </lineage>
</organism>
<name>A0A2H0N7Q5_9BACT</name>
<evidence type="ECO:0000313" key="1">
    <source>
        <dbReference type="EMBL" id="PIR04919.1"/>
    </source>
</evidence>
<evidence type="ECO:0000313" key="2">
    <source>
        <dbReference type="Proteomes" id="UP000229893"/>
    </source>
</evidence>
<feature type="non-terminal residue" evidence="1">
    <location>
        <position position="92"/>
    </location>
</feature>
<reference evidence="1 2" key="1">
    <citation type="submission" date="2017-09" db="EMBL/GenBank/DDBJ databases">
        <title>Depth-based differentiation of microbial function through sediment-hosted aquifers and enrichment of novel symbionts in the deep terrestrial subsurface.</title>
        <authorList>
            <person name="Probst A.J."/>
            <person name="Ladd B."/>
            <person name="Jarett J.K."/>
            <person name="Geller-Mcgrath D.E."/>
            <person name="Sieber C.M."/>
            <person name="Emerson J.B."/>
            <person name="Anantharaman K."/>
            <person name="Thomas B.C."/>
            <person name="Malmstrom R."/>
            <person name="Stieglmeier M."/>
            <person name="Klingl A."/>
            <person name="Woyke T."/>
            <person name="Ryan C.M."/>
            <person name="Banfield J.F."/>
        </authorList>
    </citation>
    <scope>NUCLEOTIDE SEQUENCE [LARGE SCALE GENOMIC DNA]</scope>
    <source>
        <strain evidence="1">CG11_big_fil_rev_8_21_14_0_20_35_14</strain>
    </source>
</reference>
<protein>
    <submittedName>
        <fullName evidence="1">Uncharacterized protein</fullName>
    </submittedName>
</protein>
<sequence length="92" mass="9736">MRIFHNIYTKLLCGFKFTFVFILSASFVFMPGGFVSAPNNAEAGNVIVVREPVSSSFSATGGTITTSGAYTIHTFNSSGTFTPNGSGNVEVL</sequence>
<comment type="caution">
    <text evidence="1">The sequence shown here is derived from an EMBL/GenBank/DDBJ whole genome shotgun (WGS) entry which is preliminary data.</text>
</comment>
<dbReference type="EMBL" id="PCWO01000029">
    <property type="protein sequence ID" value="PIR04919.1"/>
    <property type="molecule type" value="Genomic_DNA"/>
</dbReference>